<organism evidence="1 2">
    <name type="scientific">Adiantum capillus-veneris</name>
    <name type="common">Maidenhair fern</name>
    <dbReference type="NCBI Taxonomy" id="13818"/>
    <lineage>
        <taxon>Eukaryota</taxon>
        <taxon>Viridiplantae</taxon>
        <taxon>Streptophyta</taxon>
        <taxon>Embryophyta</taxon>
        <taxon>Tracheophyta</taxon>
        <taxon>Polypodiopsida</taxon>
        <taxon>Polypodiidae</taxon>
        <taxon>Polypodiales</taxon>
        <taxon>Pteridineae</taxon>
        <taxon>Pteridaceae</taxon>
        <taxon>Vittarioideae</taxon>
        <taxon>Adiantum</taxon>
    </lineage>
</organism>
<gene>
    <name evidence="1" type="ORF">GOP47_0021242</name>
</gene>
<dbReference type="AlphaFoldDB" id="A0A9D4UBI5"/>
<name>A0A9D4UBI5_ADICA</name>
<keyword evidence="2" id="KW-1185">Reference proteome</keyword>
<comment type="caution">
    <text evidence="1">The sequence shown here is derived from an EMBL/GenBank/DDBJ whole genome shotgun (WGS) entry which is preliminary data.</text>
</comment>
<proteinExistence type="predicted"/>
<dbReference type="Proteomes" id="UP000886520">
    <property type="component" value="Chromosome 20"/>
</dbReference>
<reference evidence="1" key="1">
    <citation type="submission" date="2021-01" db="EMBL/GenBank/DDBJ databases">
        <title>Adiantum capillus-veneris genome.</title>
        <authorList>
            <person name="Fang Y."/>
            <person name="Liao Q."/>
        </authorList>
    </citation>
    <scope>NUCLEOTIDE SEQUENCE</scope>
    <source>
        <strain evidence="1">H3</strain>
        <tissue evidence="1">Leaf</tissue>
    </source>
</reference>
<evidence type="ECO:0000313" key="1">
    <source>
        <dbReference type="EMBL" id="KAI5064572.1"/>
    </source>
</evidence>
<protein>
    <submittedName>
        <fullName evidence="1">Uncharacterized protein</fullName>
    </submittedName>
</protein>
<accession>A0A9D4UBI5</accession>
<sequence length="120" mass="12403">MASTVLIDSFSSGFSNPSLCADLPSPYALALGITPSLIDGSWRPLVALAFPLHCSAAYSAPLHPLLLGHPRPFTVSCSGPPSAPSCLMPSLAAQNTAPPPHLVLQPPLGFPILCKLLPPL</sequence>
<dbReference type="EMBL" id="JABFUD020000020">
    <property type="protein sequence ID" value="KAI5064572.1"/>
    <property type="molecule type" value="Genomic_DNA"/>
</dbReference>
<evidence type="ECO:0000313" key="2">
    <source>
        <dbReference type="Proteomes" id="UP000886520"/>
    </source>
</evidence>